<dbReference type="GO" id="GO:0005886">
    <property type="term" value="C:plasma membrane"/>
    <property type="evidence" value="ECO:0007669"/>
    <property type="project" value="UniProtKB-SubCell"/>
</dbReference>
<dbReference type="InterPro" id="IPR018076">
    <property type="entry name" value="T2SS_GspF_dom"/>
</dbReference>
<reference evidence="9 10" key="1">
    <citation type="submission" date="2017-06" db="EMBL/GenBank/DDBJ databases">
        <authorList>
            <person name="Kim H.J."/>
            <person name="Triplett B.A."/>
        </authorList>
    </citation>
    <scope>NUCLEOTIDE SEQUENCE [LARGE SCALE GENOMIC DNA]</scope>
    <source>
        <strain evidence="9 10">CGMCC 4.1858</strain>
    </source>
</reference>
<evidence type="ECO:0000313" key="9">
    <source>
        <dbReference type="EMBL" id="SNT33751.1"/>
    </source>
</evidence>
<feature type="domain" description="Type II secretion system protein GspF" evidence="8">
    <location>
        <begin position="115"/>
        <end position="240"/>
    </location>
</feature>
<comment type="subcellular location">
    <subcellularLocation>
        <location evidence="1">Cell membrane</location>
        <topology evidence="1">Multi-pass membrane protein</topology>
    </subcellularLocation>
</comment>
<dbReference type="Pfam" id="PF00482">
    <property type="entry name" value="T2SSF"/>
    <property type="match status" value="1"/>
</dbReference>
<keyword evidence="4 7" id="KW-1133">Transmembrane helix</keyword>
<evidence type="ECO:0000313" key="10">
    <source>
        <dbReference type="Proteomes" id="UP000198280"/>
    </source>
</evidence>
<evidence type="ECO:0000256" key="7">
    <source>
        <dbReference type="SAM" id="Phobius"/>
    </source>
</evidence>
<keyword evidence="2" id="KW-1003">Cell membrane</keyword>
<dbReference type="PANTHER" id="PTHR35007">
    <property type="entry name" value="INTEGRAL MEMBRANE PROTEIN-RELATED"/>
    <property type="match status" value="1"/>
</dbReference>
<proteinExistence type="predicted"/>
<evidence type="ECO:0000256" key="1">
    <source>
        <dbReference type="ARBA" id="ARBA00004651"/>
    </source>
</evidence>
<dbReference type="InterPro" id="IPR042094">
    <property type="entry name" value="T2SS_GspF_sf"/>
</dbReference>
<evidence type="ECO:0000256" key="5">
    <source>
        <dbReference type="ARBA" id="ARBA00023136"/>
    </source>
</evidence>
<dbReference type="Proteomes" id="UP000198280">
    <property type="component" value="Unassembled WGS sequence"/>
</dbReference>
<dbReference type="AlphaFoldDB" id="A0A239LTI2"/>
<keyword evidence="3 7" id="KW-0812">Transmembrane</keyword>
<feature type="transmembrane region" description="Helical" evidence="7">
    <location>
        <begin position="254"/>
        <end position="274"/>
    </location>
</feature>
<keyword evidence="5 7" id="KW-0472">Membrane</keyword>
<evidence type="ECO:0000256" key="2">
    <source>
        <dbReference type="ARBA" id="ARBA00022475"/>
    </source>
</evidence>
<protein>
    <submittedName>
        <fullName evidence="9">Flp pilus assembly protein TadB</fullName>
    </submittedName>
</protein>
<dbReference type="EMBL" id="FZOF01000021">
    <property type="protein sequence ID" value="SNT33751.1"/>
    <property type="molecule type" value="Genomic_DNA"/>
</dbReference>
<feature type="transmembrane region" description="Helical" evidence="7">
    <location>
        <begin position="70"/>
        <end position="96"/>
    </location>
</feature>
<feature type="transmembrane region" description="Helical" evidence="7">
    <location>
        <begin position="7"/>
        <end position="29"/>
    </location>
</feature>
<evidence type="ECO:0000256" key="6">
    <source>
        <dbReference type="SAM" id="MobiDB-lite"/>
    </source>
</evidence>
<feature type="region of interest" description="Disordered" evidence="6">
    <location>
        <begin position="306"/>
        <end position="325"/>
    </location>
</feature>
<dbReference type="Gene3D" id="1.20.81.30">
    <property type="entry name" value="Type II secretion system (T2SS), domain F"/>
    <property type="match status" value="1"/>
</dbReference>
<evidence type="ECO:0000259" key="8">
    <source>
        <dbReference type="Pfam" id="PF00482"/>
    </source>
</evidence>
<dbReference type="PANTHER" id="PTHR35007:SF3">
    <property type="entry name" value="POSSIBLE CONSERVED ALANINE RICH MEMBRANE PROTEIN"/>
    <property type="match status" value="1"/>
</dbReference>
<name>A0A239LTI2_9ACTN</name>
<keyword evidence="10" id="KW-1185">Reference proteome</keyword>
<feature type="transmembrane region" description="Helical" evidence="7">
    <location>
        <begin position="229"/>
        <end position="248"/>
    </location>
</feature>
<evidence type="ECO:0000256" key="4">
    <source>
        <dbReference type="ARBA" id="ARBA00022989"/>
    </source>
</evidence>
<organism evidence="9 10">
    <name type="scientific">Actinacidiphila glaucinigra</name>
    <dbReference type="NCBI Taxonomy" id="235986"/>
    <lineage>
        <taxon>Bacteria</taxon>
        <taxon>Bacillati</taxon>
        <taxon>Actinomycetota</taxon>
        <taxon>Actinomycetes</taxon>
        <taxon>Kitasatosporales</taxon>
        <taxon>Streptomycetaceae</taxon>
        <taxon>Actinacidiphila</taxon>
    </lineage>
</organism>
<sequence length="325" mass="34121">MNGTGLLLWGITGAALVAGLVGIVIGVTGTEAPKRPPLWSRLRAASAAGAAHRALEQRRTRLAIGAVSGAVVWAVTGVFVAGVLVLLAVPGVPWLLAPTKGASARISRLEALGDWTQRLSNVLRLGRGLDEALALSGKGVPEPIAREVGDLVDRLAVGWRPTEALRDFGDALDDVTADKVIAALVLSAADRGPGLAQALDDLAASVHEEVAKRRQIEADRAKPRTTVRWMTLITLGVVAFGFLIPGYTAPYGYLLGQLVLALLAAAFVAVLVWMRQLADHHPVPRFLIADPRSRVTAPTLTTAIARPGEPETAHGLPRPTGKGAR</sequence>
<gene>
    <name evidence="9" type="ORF">SAMN05216252_12168</name>
</gene>
<evidence type="ECO:0000256" key="3">
    <source>
        <dbReference type="ARBA" id="ARBA00022692"/>
    </source>
</evidence>
<accession>A0A239LTI2</accession>
<dbReference type="RefSeq" id="WP_245939120.1">
    <property type="nucleotide sequence ID" value="NZ_FZOF01000021.1"/>
</dbReference>